<dbReference type="RefSeq" id="WP_204468048.1">
    <property type="nucleotide sequence ID" value="NZ_JAFBCV010000014.1"/>
</dbReference>
<keyword evidence="2" id="KW-1185">Reference proteome</keyword>
<evidence type="ECO:0000313" key="2">
    <source>
        <dbReference type="Proteomes" id="UP001179280"/>
    </source>
</evidence>
<protein>
    <submittedName>
        <fullName evidence="1">Lhr-like helicase</fullName>
    </submittedName>
</protein>
<dbReference type="Proteomes" id="UP001179280">
    <property type="component" value="Unassembled WGS sequence"/>
</dbReference>
<organism evidence="1 2">
    <name type="scientific">Shouchella xiaoxiensis</name>
    <dbReference type="NCBI Taxonomy" id="766895"/>
    <lineage>
        <taxon>Bacteria</taxon>
        <taxon>Bacillati</taxon>
        <taxon>Bacillota</taxon>
        <taxon>Bacilli</taxon>
        <taxon>Bacillales</taxon>
        <taxon>Bacillaceae</taxon>
        <taxon>Shouchella</taxon>
    </lineage>
</organism>
<accession>A0ABS2T151</accession>
<name>A0ABS2T151_9BACI</name>
<dbReference type="EMBL" id="JAFBCV010000014">
    <property type="protein sequence ID" value="MBM7840444.1"/>
    <property type="molecule type" value="Genomic_DNA"/>
</dbReference>
<reference evidence="1" key="1">
    <citation type="submission" date="2021-01" db="EMBL/GenBank/DDBJ databases">
        <title>Genomic Encyclopedia of Type Strains, Phase IV (KMG-IV): sequencing the most valuable type-strain genomes for metagenomic binning, comparative biology and taxonomic classification.</title>
        <authorList>
            <person name="Goeker M."/>
        </authorList>
    </citation>
    <scope>NUCLEOTIDE SEQUENCE</scope>
    <source>
        <strain evidence="1">DSM 21943</strain>
    </source>
</reference>
<comment type="caution">
    <text evidence="1">The sequence shown here is derived from an EMBL/GenBank/DDBJ whole genome shotgun (WGS) entry which is preliminary data.</text>
</comment>
<proteinExistence type="predicted"/>
<gene>
    <name evidence="1" type="ORF">JOC54_003736</name>
</gene>
<evidence type="ECO:0000313" key="1">
    <source>
        <dbReference type="EMBL" id="MBM7840444.1"/>
    </source>
</evidence>
<sequence>MNHLFTSITEELIRKLEQQLPAGDDDRDLYLTAVEELVLNREKAMIALKVCNDTEKEQLLQKEMYLKTMLNEKFNHIKKDLKNLSTKKQGRNKYLNNQTLSTQNGVFLDRQSK</sequence>